<accession>A0A8S9S144</accession>
<organism evidence="2 3">
    <name type="scientific">Brassica cretica</name>
    <name type="common">Mustard</name>
    <dbReference type="NCBI Taxonomy" id="69181"/>
    <lineage>
        <taxon>Eukaryota</taxon>
        <taxon>Viridiplantae</taxon>
        <taxon>Streptophyta</taxon>
        <taxon>Embryophyta</taxon>
        <taxon>Tracheophyta</taxon>
        <taxon>Spermatophyta</taxon>
        <taxon>Magnoliopsida</taxon>
        <taxon>eudicotyledons</taxon>
        <taxon>Gunneridae</taxon>
        <taxon>Pentapetalae</taxon>
        <taxon>rosids</taxon>
        <taxon>malvids</taxon>
        <taxon>Brassicales</taxon>
        <taxon>Brassicaceae</taxon>
        <taxon>Brassiceae</taxon>
        <taxon>Brassica</taxon>
    </lineage>
</organism>
<name>A0A8S9S144_BRACR</name>
<dbReference type="AlphaFoldDB" id="A0A8S9S144"/>
<comment type="caution">
    <text evidence="2">The sequence shown here is derived from an EMBL/GenBank/DDBJ whole genome shotgun (WGS) entry which is preliminary data.</text>
</comment>
<protein>
    <submittedName>
        <fullName evidence="2">Uncharacterized protein</fullName>
    </submittedName>
</protein>
<evidence type="ECO:0000256" key="1">
    <source>
        <dbReference type="SAM" id="MobiDB-lite"/>
    </source>
</evidence>
<reference evidence="2" key="1">
    <citation type="submission" date="2019-12" db="EMBL/GenBank/DDBJ databases">
        <title>Genome sequencing and annotation of Brassica cretica.</title>
        <authorList>
            <person name="Studholme D.J."/>
            <person name="Sarris P."/>
        </authorList>
    </citation>
    <scope>NUCLEOTIDE SEQUENCE</scope>
    <source>
        <strain evidence="2">PFS-109/04</strain>
        <tissue evidence="2">Leaf</tissue>
    </source>
</reference>
<evidence type="ECO:0000313" key="3">
    <source>
        <dbReference type="Proteomes" id="UP000712600"/>
    </source>
</evidence>
<dbReference type="Proteomes" id="UP000712600">
    <property type="component" value="Unassembled WGS sequence"/>
</dbReference>
<gene>
    <name evidence="2" type="ORF">F2Q69_00029371</name>
</gene>
<evidence type="ECO:0000313" key="2">
    <source>
        <dbReference type="EMBL" id="KAF3586830.1"/>
    </source>
</evidence>
<dbReference type="EMBL" id="QGKX02000088">
    <property type="protein sequence ID" value="KAF3586830.1"/>
    <property type="molecule type" value="Genomic_DNA"/>
</dbReference>
<proteinExistence type="predicted"/>
<feature type="region of interest" description="Disordered" evidence="1">
    <location>
        <begin position="73"/>
        <end position="104"/>
    </location>
</feature>
<sequence length="242" mass="28614">MMRIMRRNELQSTEVSCQKGYYTSGSWADHLYHENYVVETAIHEPGAENLFMQQHNIPEHQQRVTNEFYDTTGGVDDRFRPKHRQHTRPSIDIGDPTSIDRHPGFRKRAYDRDGTRRFHWEENDEYGVYRDDHGHARDRDGHIIHVSKDDIRSLLERDSMDEHNYLSLPEHARSFTQTKLVPEIYTKDEINGMLFGVCRAQEKNEGNFQMKLDGVYNPLNDIISWLTTCMEEKRQDIAMIQT</sequence>